<evidence type="ECO:0000313" key="2">
    <source>
        <dbReference type="Proteomes" id="UP000030230"/>
    </source>
</evidence>
<dbReference type="RefSeq" id="YP_009124461.1">
    <property type="nucleotide sequence ID" value="NC_026587.1"/>
</dbReference>
<dbReference type="OrthoDB" id="14281at10239"/>
<dbReference type="Proteomes" id="UP000030230">
    <property type="component" value="Segment"/>
</dbReference>
<keyword evidence="2" id="KW-1185">Reference proteome</keyword>
<dbReference type="EMBL" id="LN610573">
    <property type="protein sequence ID" value="CEF89170.1"/>
    <property type="molecule type" value="Genomic_DNA"/>
</dbReference>
<gene>
    <name evidence="1" type="primary">ORF65</name>
</gene>
<proteinExistence type="predicted"/>
<organism evidence="1 2">
    <name type="scientific">Pseudomonas phage vB_PaeM_PAO1_Ab03</name>
    <dbReference type="NCBI Taxonomy" id="1548901"/>
    <lineage>
        <taxon>Viruses</taxon>
        <taxon>Duplodnaviria</taxon>
        <taxon>Heunggongvirae</taxon>
        <taxon>Uroviricota</taxon>
        <taxon>Caudoviricetes</taxon>
        <taxon>Vandenendeviridae</taxon>
        <taxon>Nankokuvirus</taxon>
        <taxon>Nankokuvirus Ab03</taxon>
    </lineage>
</organism>
<accession>A0A0A1IVC0</accession>
<sequence length="123" mass="14345">MLTPPMLSTHFVKNEVIRRPRKRLVRGRPVQDPPEIYIVEGSFQPVLKSTDTMQLPEGERTKKALKVYTRNHTTLREANEAEDGWDADQFWWKGELYEVVKTASYDMRVLDHVKAMCVRVEGT</sequence>
<name>A0A0A1IVC0_9CAUD</name>
<protein>
    <submittedName>
        <fullName evidence="1">Uncharacterized protein</fullName>
    </submittedName>
</protein>
<dbReference type="GeneID" id="23679376"/>
<dbReference type="KEGG" id="vg:23679376"/>
<evidence type="ECO:0000313" key="1">
    <source>
        <dbReference type="EMBL" id="CEF89170.1"/>
    </source>
</evidence>
<reference evidence="2" key="1">
    <citation type="journal article" date="2015" name="PLoS ONE">
        <title>Investigation of a Large Collection of Pseudomonas aeruginosa Bacteriophages Collected from a Single Environmental Source in Abidjan, Cote d'Ivoire.</title>
        <authorList>
            <person name="Essoh C."/>
            <person name="Latino L."/>
            <person name="Midoux C."/>
            <person name="Blouin Y."/>
            <person name="Loukou G."/>
            <person name="Nguetta S.P."/>
            <person name="Lathro S."/>
            <person name="Cablanmian A."/>
            <person name="Kouassi A.K."/>
            <person name="Vergnaud G."/>
            <person name="Pourcel C."/>
        </authorList>
    </citation>
    <scope>NUCLEOTIDE SEQUENCE [LARGE SCALE GENOMIC DNA]</scope>
</reference>